<accession>A0A8I2AN60</accession>
<comment type="caution">
    <text evidence="5">The sequence shown here is derived from an EMBL/GenBank/DDBJ whole genome shotgun (WGS) entry which is preliminary data.</text>
</comment>
<dbReference type="InterPro" id="IPR036390">
    <property type="entry name" value="WH_DNA-bd_sf"/>
</dbReference>
<dbReference type="InterPro" id="IPR000524">
    <property type="entry name" value="Tscrpt_reg_HTH_GntR"/>
</dbReference>
<evidence type="ECO:0000256" key="1">
    <source>
        <dbReference type="ARBA" id="ARBA00023015"/>
    </source>
</evidence>
<dbReference type="InterPro" id="IPR036388">
    <property type="entry name" value="WH-like_DNA-bd_sf"/>
</dbReference>
<evidence type="ECO:0000259" key="4">
    <source>
        <dbReference type="PROSITE" id="PS50949"/>
    </source>
</evidence>
<dbReference type="GO" id="GO:0003677">
    <property type="term" value="F:DNA binding"/>
    <property type="evidence" value="ECO:0007669"/>
    <property type="project" value="UniProtKB-KW"/>
</dbReference>
<gene>
    <name evidence="5" type="ORF">J7T18_04140</name>
</gene>
<feature type="domain" description="HTH gntR-type" evidence="4">
    <location>
        <begin position="3"/>
        <end position="78"/>
    </location>
</feature>
<organism evidence="5 6">
    <name type="scientific">Providencia huaxiensis</name>
    <dbReference type="NCBI Taxonomy" id="2027290"/>
    <lineage>
        <taxon>Bacteria</taxon>
        <taxon>Pseudomonadati</taxon>
        <taxon>Pseudomonadota</taxon>
        <taxon>Gammaproteobacteria</taxon>
        <taxon>Enterobacterales</taxon>
        <taxon>Morganellaceae</taxon>
        <taxon>Providencia</taxon>
    </lineage>
</organism>
<proteinExistence type="predicted"/>
<dbReference type="RefSeq" id="WP_210848086.1">
    <property type="nucleotide sequence ID" value="NZ_JAGKLY010000001.1"/>
</dbReference>
<reference evidence="5" key="1">
    <citation type="submission" date="2021-03" db="EMBL/GenBank/DDBJ databases">
        <authorList>
            <person name="Stanton E."/>
        </authorList>
    </citation>
    <scope>NUCLEOTIDE SEQUENCE</scope>
    <source>
        <strain evidence="5">2020EL-00113</strain>
    </source>
</reference>
<evidence type="ECO:0000256" key="2">
    <source>
        <dbReference type="ARBA" id="ARBA00023125"/>
    </source>
</evidence>
<keyword evidence="3" id="KW-0804">Transcription</keyword>
<sequence>MAQACYQKNVDKIAEQISRGELKPRARFTIHRAFAKQEGISLVTVSQVYRELTEKGLVSGENNKISHSLYGGLRIKHKKFDVFYRINV</sequence>
<evidence type="ECO:0000313" key="6">
    <source>
        <dbReference type="Proteomes" id="UP000674270"/>
    </source>
</evidence>
<dbReference type="AlphaFoldDB" id="A0A8I2AN60"/>
<evidence type="ECO:0000313" key="5">
    <source>
        <dbReference type="EMBL" id="MBQ0267491.1"/>
    </source>
</evidence>
<dbReference type="SUPFAM" id="SSF46785">
    <property type="entry name" value="Winged helix' DNA-binding domain"/>
    <property type="match status" value="1"/>
</dbReference>
<dbReference type="Proteomes" id="UP000674270">
    <property type="component" value="Unassembled WGS sequence"/>
</dbReference>
<dbReference type="GO" id="GO:0003700">
    <property type="term" value="F:DNA-binding transcription factor activity"/>
    <property type="evidence" value="ECO:0007669"/>
    <property type="project" value="InterPro"/>
</dbReference>
<dbReference type="Gene3D" id="1.10.10.10">
    <property type="entry name" value="Winged helix-like DNA-binding domain superfamily/Winged helix DNA-binding domain"/>
    <property type="match status" value="1"/>
</dbReference>
<dbReference type="PROSITE" id="PS50949">
    <property type="entry name" value="HTH_GNTR"/>
    <property type="match status" value="1"/>
</dbReference>
<keyword evidence="1" id="KW-0805">Transcription regulation</keyword>
<keyword evidence="2" id="KW-0238">DNA-binding</keyword>
<dbReference type="EMBL" id="JAGKLY010000001">
    <property type="protein sequence ID" value="MBQ0267491.1"/>
    <property type="molecule type" value="Genomic_DNA"/>
</dbReference>
<protein>
    <submittedName>
        <fullName evidence="5">GntR family transcriptional regulator</fullName>
    </submittedName>
</protein>
<evidence type="ECO:0000256" key="3">
    <source>
        <dbReference type="ARBA" id="ARBA00023163"/>
    </source>
</evidence>
<name>A0A8I2AN60_9GAMM</name>